<dbReference type="SUPFAM" id="SSF54171">
    <property type="entry name" value="DNA-binding domain"/>
    <property type="match status" value="1"/>
</dbReference>
<dbReference type="InterPro" id="IPR001471">
    <property type="entry name" value="AP2/ERF_dom"/>
</dbReference>
<dbReference type="SMART" id="SM00380">
    <property type="entry name" value="AP2"/>
    <property type="match status" value="1"/>
</dbReference>
<dbReference type="InterPro" id="IPR044808">
    <property type="entry name" value="ERF_plant"/>
</dbReference>
<evidence type="ECO:0000256" key="5">
    <source>
        <dbReference type="ARBA" id="ARBA00023242"/>
    </source>
</evidence>
<evidence type="ECO:0000313" key="7">
    <source>
        <dbReference type="EMBL" id="KAK1677948.1"/>
    </source>
</evidence>
<evidence type="ECO:0000256" key="4">
    <source>
        <dbReference type="ARBA" id="ARBA00023163"/>
    </source>
</evidence>
<reference evidence="7" key="1">
    <citation type="submission" date="2023-07" db="EMBL/GenBank/DDBJ databases">
        <title>A chromosome-level genome assembly of Lolium multiflorum.</title>
        <authorList>
            <person name="Chen Y."/>
            <person name="Copetti D."/>
            <person name="Kolliker R."/>
            <person name="Studer B."/>
        </authorList>
    </citation>
    <scope>NUCLEOTIDE SEQUENCE</scope>
    <source>
        <strain evidence="7">02402/16</strain>
        <tissue evidence="7">Leaf</tissue>
    </source>
</reference>
<evidence type="ECO:0000256" key="2">
    <source>
        <dbReference type="ARBA" id="ARBA00023015"/>
    </source>
</evidence>
<evidence type="ECO:0000259" key="6">
    <source>
        <dbReference type="PROSITE" id="PS51032"/>
    </source>
</evidence>
<dbReference type="FunFam" id="3.30.730.10:FF:000001">
    <property type="entry name" value="Ethylene-responsive transcription factor 2"/>
    <property type="match status" value="1"/>
</dbReference>
<proteinExistence type="predicted"/>
<keyword evidence="5" id="KW-0539">Nucleus</keyword>
<keyword evidence="4" id="KW-0804">Transcription</keyword>
<dbReference type="Pfam" id="PF00847">
    <property type="entry name" value="AP2"/>
    <property type="match status" value="1"/>
</dbReference>
<dbReference type="InterPro" id="IPR016177">
    <property type="entry name" value="DNA-bd_dom_sf"/>
</dbReference>
<comment type="caution">
    <text evidence="7">The sequence shown here is derived from an EMBL/GenBank/DDBJ whole genome shotgun (WGS) entry which is preliminary data.</text>
</comment>
<dbReference type="EMBL" id="JAUUTY010000002">
    <property type="protein sequence ID" value="KAK1677948.1"/>
    <property type="molecule type" value="Genomic_DNA"/>
</dbReference>
<dbReference type="PANTHER" id="PTHR31190">
    <property type="entry name" value="DNA-BINDING DOMAIN"/>
    <property type="match status" value="1"/>
</dbReference>
<evidence type="ECO:0000313" key="8">
    <source>
        <dbReference type="Proteomes" id="UP001231189"/>
    </source>
</evidence>
<dbReference type="GO" id="GO:0003677">
    <property type="term" value="F:DNA binding"/>
    <property type="evidence" value="ECO:0007669"/>
    <property type="project" value="UniProtKB-KW"/>
</dbReference>
<dbReference type="GO" id="GO:0003700">
    <property type="term" value="F:DNA-binding transcription factor activity"/>
    <property type="evidence" value="ECO:0007669"/>
    <property type="project" value="InterPro"/>
</dbReference>
<comment type="subcellular location">
    <subcellularLocation>
        <location evidence="1">Nucleus</location>
    </subcellularLocation>
</comment>
<sequence>MCGGAIISELIPERGHHRAGSKRSLCTTDFWPHAAAFDDPTDHDLYPDLTGAGTFPQGNRTIPCHAAPERAPSNIIRRRPHVRAAAEEEPSRKRERKTLYRGIRRRPWGKWAAEIRDPAKGARVWLGTFATAEAAARAYDRAARRIRGAKAKVNFPNEDPPPDPDDYDDGIVHAVAPCGGGGHFMDGGYDDAVVDMASFFQHQPYMPDAVTVAQEEAPVYVHQLPRHEECMMELWSFDDIHTAGHI</sequence>
<evidence type="ECO:0000256" key="1">
    <source>
        <dbReference type="ARBA" id="ARBA00004123"/>
    </source>
</evidence>
<keyword evidence="3" id="KW-0238">DNA-binding</keyword>
<dbReference type="InterPro" id="IPR036955">
    <property type="entry name" value="AP2/ERF_dom_sf"/>
</dbReference>
<dbReference type="AlphaFoldDB" id="A0AAD8TA63"/>
<evidence type="ECO:0000256" key="3">
    <source>
        <dbReference type="ARBA" id="ARBA00023125"/>
    </source>
</evidence>
<dbReference type="PRINTS" id="PR00367">
    <property type="entry name" value="ETHRSPELEMNT"/>
</dbReference>
<dbReference type="GO" id="GO:0009873">
    <property type="term" value="P:ethylene-activated signaling pathway"/>
    <property type="evidence" value="ECO:0007669"/>
    <property type="project" value="InterPro"/>
</dbReference>
<protein>
    <recommendedName>
        <fullName evidence="6">AP2/ERF domain-containing protein</fullName>
    </recommendedName>
</protein>
<dbReference type="PANTHER" id="PTHR31190:SF322">
    <property type="entry name" value="OS07G0674800 PROTEIN"/>
    <property type="match status" value="1"/>
</dbReference>
<feature type="domain" description="AP2/ERF" evidence="6">
    <location>
        <begin position="99"/>
        <end position="156"/>
    </location>
</feature>
<accession>A0AAD8TA63</accession>
<name>A0AAD8TA63_LOLMU</name>
<dbReference type="CDD" id="cd00018">
    <property type="entry name" value="AP2"/>
    <property type="match status" value="1"/>
</dbReference>
<dbReference type="Gene3D" id="3.30.730.10">
    <property type="entry name" value="AP2/ERF domain"/>
    <property type="match status" value="1"/>
</dbReference>
<organism evidence="7 8">
    <name type="scientific">Lolium multiflorum</name>
    <name type="common">Italian ryegrass</name>
    <name type="synonym">Lolium perenne subsp. multiflorum</name>
    <dbReference type="NCBI Taxonomy" id="4521"/>
    <lineage>
        <taxon>Eukaryota</taxon>
        <taxon>Viridiplantae</taxon>
        <taxon>Streptophyta</taxon>
        <taxon>Embryophyta</taxon>
        <taxon>Tracheophyta</taxon>
        <taxon>Spermatophyta</taxon>
        <taxon>Magnoliopsida</taxon>
        <taxon>Liliopsida</taxon>
        <taxon>Poales</taxon>
        <taxon>Poaceae</taxon>
        <taxon>BOP clade</taxon>
        <taxon>Pooideae</taxon>
        <taxon>Poodae</taxon>
        <taxon>Poeae</taxon>
        <taxon>Poeae Chloroplast Group 2 (Poeae type)</taxon>
        <taxon>Loliodinae</taxon>
        <taxon>Loliinae</taxon>
        <taxon>Lolium</taxon>
    </lineage>
</organism>
<dbReference type="PROSITE" id="PS51032">
    <property type="entry name" value="AP2_ERF"/>
    <property type="match status" value="1"/>
</dbReference>
<gene>
    <name evidence="7" type="ORF">QYE76_038796</name>
</gene>
<dbReference type="GO" id="GO:0005634">
    <property type="term" value="C:nucleus"/>
    <property type="evidence" value="ECO:0007669"/>
    <property type="project" value="UniProtKB-SubCell"/>
</dbReference>
<keyword evidence="2" id="KW-0805">Transcription regulation</keyword>
<keyword evidence="8" id="KW-1185">Reference proteome</keyword>
<dbReference type="Proteomes" id="UP001231189">
    <property type="component" value="Unassembled WGS sequence"/>
</dbReference>